<dbReference type="PANTHER" id="PTHR10846">
    <property type="entry name" value="SODIUM/POTASSIUM/CALCIUM EXCHANGER"/>
    <property type="match status" value="1"/>
</dbReference>
<feature type="transmembrane region" description="Helical" evidence="5">
    <location>
        <begin position="70"/>
        <end position="89"/>
    </location>
</feature>
<dbReference type="InterPro" id="IPR044880">
    <property type="entry name" value="NCX_ion-bd_dom_sf"/>
</dbReference>
<feature type="transmembrane region" description="Helical" evidence="5">
    <location>
        <begin position="314"/>
        <end position="334"/>
    </location>
</feature>
<dbReference type="Pfam" id="PF01699">
    <property type="entry name" value="Na_Ca_ex"/>
    <property type="match status" value="2"/>
</dbReference>
<reference evidence="8" key="1">
    <citation type="journal article" date="2019" name="Int. J. Syst. Evol. Microbiol.">
        <title>The Global Catalogue of Microorganisms (GCM) 10K type strain sequencing project: providing services to taxonomists for standard genome sequencing and annotation.</title>
        <authorList>
            <consortium name="The Broad Institute Genomics Platform"/>
            <consortium name="The Broad Institute Genome Sequencing Center for Infectious Disease"/>
            <person name="Wu L."/>
            <person name="Ma J."/>
        </authorList>
    </citation>
    <scope>NUCLEOTIDE SEQUENCE [LARGE SCALE GENOMIC DNA]</scope>
    <source>
        <strain evidence="8">CCUG 61697</strain>
    </source>
</reference>
<evidence type="ECO:0000256" key="1">
    <source>
        <dbReference type="ARBA" id="ARBA00004141"/>
    </source>
</evidence>
<feature type="transmembrane region" description="Helical" evidence="5">
    <location>
        <begin position="40"/>
        <end position="64"/>
    </location>
</feature>
<feature type="domain" description="Sodium/calcium exchanger membrane region" evidence="6">
    <location>
        <begin position="191"/>
        <end position="332"/>
    </location>
</feature>
<dbReference type="InterPro" id="IPR004837">
    <property type="entry name" value="NaCa_Exmemb"/>
</dbReference>
<dbReference type="RefSeq" id="WP_379090402.1">
    <property type="nucleotide sequence ID" value="NZ_JBHTJO010000001.1"/>
</dbReference>
<feature type="domain" description="Sodium/calcium exchanger membrane region" evidence="6">
    <location>
        <begin position="7"/>
        <end position="148"/>
    </location>
</feature>
<dbReference type="EMBL" id="JBHTJO010000001">
    <property type="protein sequence ID" value="MFD0987950.1"/>
    <property type="molecule type" value="Genomic_DNA"/>
</dbReference>
<proteinExistence type="predicted"/>
<organism evidence="7 8">
    <name type="scientific">Methyloligella solikamskensis</name>
    <dbReference type="NCBI Taxonomy" id="1177756"/>
    <lineage>
        <taxon>Bacteria</taxon>
        <taxon>Pseudomonadati</taxon>
        <taxon>Pseudomonadota</taxon>
        <taxon>Alphaproteobacteria</taxon>
        <taxon>Hyphomicrobiales</taxon>
        <taxon>Hyphomicrobiaceae</taxon>
        <taxon>Methyloligella</taxon>
    </lineage>
</organism>
<sequence length="335" mass="34418">MWPVIEVGAFALAALVIAVAGVYMTRVADTLADRTKLGEAVVGGILLGAATSLSGVVTSVSAAIDGLAPLAVSNAVGGICVQTVFLVVADLTYRRANLEHAAADEKNMLQAALLVLLLGIALAGYVTPQLTAWALHPASFLLIGAYIFGVRTNVALQARPSWKPKQTSETQPDEPEEDAMQEALIPLALKFAGLAAVLAGAGYVVAKTGAAISEDFGISQTVVGALLTATATSLPELVTTITAVRRGALQLAVGGIVGGNTFDVLFLTISDVAYRDGSIYAAMGSRDALLLVAGIVMTAILLMGLILRDRKGIGFEGVSILAVYAAVIALQIYLG</sequence>
<dbReference type="PANTHER" id="PTHR10846:SF8">
    <property type="entry name" value="INNER MEMBRANE PROTEIN YRBG"/>
    <property type="match status" value="1"/>
</dbReference>
<keyword evidence="8" id="KW-1185">Reference proteome</keyword>
<feature type="transmembrane region" description="Helical" evidence="5">
    <location>
        <begin position="109"/>
        <end position="127"/>
    </location>
</feature>
<feature type="transmembrane region" description="Helical" evidence="5">
    <location>
        <begin position="6"/>
        <end position="28"/>
    </location>
</feature>
<comment type="caution">
    <text evidence="7">The sequence shown here is derived from an EMBL/GenBank/DDBJ whole genome shotgun (WGS) entry which is preliminary data.</text>
</comment>
<evidence type="ECO:0000259" key="6">
    <source>
        <dbReference type="Pfam" id="PF01699"/>
    </source>
</evidence>
<feature type="transmembrane region" description="Helical" evidence="5">
    <location>
        <begin position="218"/>
        <end position="237"/>
    </location>
</feature>
<feature type="transmembrane region" description="Helical" evidence="5">
    <location>
        <begin position="133"/>
        <end position="156"/>
    </location>
</feature>
<protein>
    <submittedName>
        <fullName evidence="7">Sodium:calcium antiporter</fullName>
    </submittedName>
</protein>
<evidence type="ECO:0000256" key="2">
    <source>
        <dbReference type="ARBA" id="ARBA00022692"/>
    </source>
</evidence>
<keyword evidence="3 5" id="KW-1133">Transmembrane helix</keyword>
<evidence type="ECO:0000256" key="5">
    <source>
        <dbReference type="SAM" id="Phobius"/>
    </source>
</evidence>
<name>A0ABW3JDN8_9HYPH</name>
<gene>
    <name evidence="7" type="ORF">ACFQ2F_12660</name>
</gene>
<keyword evidence="4 5" id="KW-0472">Membrane</keyword>
<comment type="subcellular location">
    <subcellularLocation>
        <location evidence="1">Membrane</location>
        <topology evidence="1">Multi-pass membrane protein</topology>
    </subcellularLocation>
</comment>
<dbReference type="InterPro" id="IPR004481">
    <property type="entry name" value="K/Na/Ca-exchanger"/>
</dbReference>
<feature type="transmembrane region" description="Helical" evidence="5">
    <location>
        <begin position="289"/>
        <end position="307"/>
    </location>
</feature>
<dbReference type="Gene3D" id="1.20.1420.30">
    <property type="entry name" value="NCX, central ion-binding region"/>
    <property type="match status" value="2"/>
</dbReference>
<keyword evidence="2 5" id="KW-0812">Transmembrane</keyword>
<accession>A0ABW3JDN8</accession>
<evidence type="ECO:0000313" key="7">
    <source>
        <dbReference type="EMBL" id="MFD0987950.1"/>
    </source>
</evidence>
<evidence type="ECO:0000256" key="3">
    <source>
        <dbReference type="ARBA" id="ARBA00022989"/>
    </source>
</evidence>
<dbReference type="Proteomes" id="UP001597102">
    <property type="component" value="Unassembled WGS sequence"/>
</dbReference>
<feature type="transmembrane region" description="Helical" evidence="5">
    <location>
        <begin position="187"/>
        <end position="206"/>
    </location>
</feature>
<evidence type="ECO:0000313" key="8">
    <source>
        <dbReference type="Proteomes" id="UP001597102"/>
    </source>
</evidence>
<evidence type="ECO:0000256" key="4">
    <source>
        <dbReference type="ARBA" id="ARBA00023136"/>
    </source>
</evidence>
<feature type="transmembrane region" description="Helical" evidence="5">
    <location>
        <begin position="249"/>
        <end position="269"/>
    </location>
</feature>